<evidence type="ECO:0000313" key="2">
    <source>
        <dbReference type="EMBL" id="GBF09873.1"/>
    </source>
</evidence>
<evidence type="ECO:0000313" key="3">
    <source>
        <dbReference type="Proteomes" id="UP000291213"/>
    </source>
</evidence>
<dbReference type="AlphaFoldDB" id="A0A401HBS5"/>
<gene>
    <name evidence="2" type="ORF">apy_15980</name>
</gene>
<dbReference type="SMART" id="SM00966">
    <property type="entry name" value="SpoVT_AbrB"/>
    <property type="match status" value="1"/>
</dbReference>
<dbReference type="SUPFAM" id="SSF89447">
    <property type="entry name" value="AbrB/MazE/MraZ-like"/>
    <property type="match status" value="1"/>
</dbReference>
<dbReference type="GO" id="GO:0003677">
    <property type="term" value="F:DNA binding"/>
    <property type="evidence" value="ECO:0007669"/>
    <property type="project" value="InterPro"/>
</dbReference>
<organism evidence="2 3">
    <name type="scientific">Aeropyrum pernix</name>
    <dbReference type="NCBI Taxonomy" id="56636"/>
    <lineage>
        <taxon>Archaea</taxon>
        <taxon>Thermoproteota</taxon>
        <taxon>Thermoprotei</taxon>
        <taxon>Desulfurococcales</taxon>
        <taxon>Desulfurococcaceae</taxon>
        <taxon>Aeropyrum</taxon>
    </lineage>
</organism>
<dbReference type="InterPro" id="IPR037914">
    <property type="entry name" value="SpoVT-AbrB_sf"/>
</dbReference>
<evidence type="ECO:0000259" key="1">
    <source>
        <dbReference type="SMART" id="SM00966"/>
    </source>
</evidence>
<reference evidence="2 3" key="1">
    <citation type="submission" date="2017-02" db="EMBL/GenBank/DDBJ databases">
        <title>isolation and characterization of a novel temperate virus Aeropyrum globular virus 1 infecting hyperthermophilic archaeon Aeropyrum.</title>
        <authorList>
            <person name="Yumiya M."/>
            <person name="Yoshida T."/>
            <person name="Sako Y."/>
        </authorList>
    </citation>
    <scope>NUCLEOTIDE SEQUENCE [LARGE SCALE GENOMIC DNA]</scope>
    <source>
        <strain evidence="2 3">YK1-12-2013</strain>
    </source>
</reference>
<dbReference type="OrthoDB" id="17787at2157"/>
<proteinExistence type="predicted"/>
<dbReference type="Pfam" id="PF04014">
    <property type="entry name" value="MazE_antitoxin"/>
    <property type="match status" value="1"/>
</dbReference>
<comment type="caution">
    <text evidence="2">The sequence shown here is derived from an EMBL/GenBank/DDBJ whole genome shotgun (WGS) entry which is preliminary data.</text>
</comment>
<dbReference type="RefSeq" id="WP_131160773.1">
    <property type="nucleotide sequence ID" value="NZ_BDMD01000141.1"/>
</dbReference>
<dbReference type="EMBL" id="BDMD01000141">
    <property type="protein sequence ID" value="GBF09873.1"/>
    <property type="molecule type" value="Genomic_DNA"/>
</dbReference>
<accession>A0A401HBS5</accession>
<dbReference type="InterPro" id="IPR007159">
    <property type="entry name" value="SpoVT-AbrB_dom"/>
</dbReference>
<feature type="domain" description="SpoVT-AbrB" evidence="1">
    <location>
        <begin position="15"/>
        <end position="60"/>
    </location>
</feature>
<sequence>MSSEPVTLFKRRVQKLGGSSLIITLPKQWINKMNINAGDVLVVVDEGEYLKIIPENFSPPVRSLSVSINSLPKDDEEKVRFIKCAYGHGYDRVTVFTESTRNGGVALFKNGEILDRMAKELPISKIIVSSNAVLIEFSRDDDDSINLSLKLKLYSGALNAVLDNIAKGRVDNAKEDLAKLYSLSLDIARSSVRKSLGFSCETSRLTYISGFFLALADAISMLIDYLSSGRRLSRQDISLLENTRSLLLETLGSLATGSVKRVEHAREAAEKLREVLVSNGENISTPVYSLSVNAVLLVRTVTELSLCKLKEKEQGDLVGARVR</sequence>
<dbReference type="Proteomes" id="UP000291213">
    <property type="component" value="Unassembled WGS sequence"/>
</dbReference>
<protein>
    <recommendedName>
        <fullName evidence="1">SpoVT-AbrB domain-containing protein</fullName>
    </recommendedName>
</protein>
<name>A0A401HBS5_AERPX</name>